<dbReference type="GO" id="GO:0005730">
    <property type="term" value="C:nucleolus"/>
    <property type="evidence" value="ECO:0007669"/>
    <property type="project" value="UniProtKB-SubCell"/>
</dbReference>
<reference evidence="6 7" key="1">
    <citation type="submission" date="2020-04" db="EMBL/GenBank/DDBJ databases">
        <title>Plant Genome Project.</title>
        <authorList>
            <person name="Zhang R.-G."/>
        </authorList>
    </citation>
    <scope>NUCLEOTIDE SEQUENCE [LARGE SCALE GENOMIC DNA]</scope>
    <source>
        <strain evidence="6">YNK0</strain>
        <tissue evidence="6">Leaf</tissue>
    </source>
</reference>
<dbReference type="EMBL" id="JABCRI010000014">
    <property type="protein sequence ID" value="KAF8394584.1"/>
    <property type="molecule type" value="Genomic_DNA"/>
</dbReference>
<dbReference type="InterPro" id="IPR019002">
    <property type="entry name" value="Ribosome_biogenesis_Nop16"/>
</dbReference>
<evidence type="ECO:0000313" key="7">
    <source>
        <dbReference type="Proteomes" id="UP000655225"/>
    </source>
</evidence>
<protein>
    <recommendedName>
        <fullName evidence="3">Nucleolar protein 16</fullName>
    </recommendedName>
</protein>
<evidence type="ECO:0000256" key="4">
    <source>
        <dbReference type="ARBA" id="ARBA00023242"/>
    </source>
</evidence>
<comment type="similarity">
    <text evidence="2">Belongs to the NOP16 family.</text>
</comment>
<gene>
    <name evidence="6" type="ORF">HHK36_020798</name>
</gene>
<accession>A0A834YS82</accession>
<evidence type="ECO:0000256" key="5">
    <source>
        <dbReference type="SAM" id="MobiDB-lite"/>
    </source>
</evidence>
<dbReference type="GO" id="GO:0042273">
    <property type="term" value="P:ribosomal large subunit biogenesis"/>
    <property type="evidence" value="ECO:0007669"/>
    <property type="project" value="TreeGrafter"/>
</dbReference>
<comment type="caution">
    <text evidence="6">The sequence shown here is derived from an EMBL/GenBank/DDBJ whole genome shotgun (WGS) entry which is preliminary data.</text>
</comment>
<feature type="region of interest" description="Disordered" evidence="5">
    <location>
        <begin position="1"/>
        <end position="23"/>
    </location>
</feature>
<organism evidence="6 7">
    <name type="scientific">Tetracentron sinense</name>
    <name type="common">Spur-leaf</name>
    <dbReference type="NCBI Taxonomy" id="13715"/>
    <lineage>
        <taxon>Eukaryota</taxon>
        <taxon>Viridiplantae</taxon>
        <taxon>Streptophyta</taxon>
        <taxon>Embryophyta</taxon>
        <taxon>Tracheophyta</taxon>
        <taxon>Spermatophyta</taxon>
        <taxon>Magnoliopsida</taxon>
        <taxon>Trochodendrales</taxon>
        <taxon>Trochodendraceae</taxon>
        <taxon>Tetracentron</taxon>
    </lineage>
</organism>
<evidence type="ECO:0000256" key="3">
    <source>
        <dbReference type="ARBA" id="ARBA00015522"/>
    </source>
</evidence>
<dbReference type="PANTHER" id="PTHR13243">
    <property type="entry name" value="HSPC111 PROTEIN-RELATED"/>
    <property type="match status" value="1"/>
</dbReference>
<comment type="subcellular location">
    <subcellularLocation>
        <location evidence="1">Nucleus</location>
        <location evidence="1">Nucleolus</location>
    </subcellularLocation>
</comment>
<proteinExistence type="inferred from homology"/>
<dbReference type="PANTHER" id="PTHR13243:SF1">
    <property type="entry name" value="NUCLEOLAR PROTEIN 16"/>
    <property type="match status" value="1"/>
</dbReference>
<sequence length="296" mass="33566">MGRSRRKSKNSRPKVRVGLPKKNPNVFKPAFNLPPKLRSLIDPSTNKWDDKASVLRNYRSFGVVSNPNFLGVRSRTSHIIESDSLQVPLPREKTTTIDAVSEFEPIDSGSDLEEDGVDFPGRTRIRDPNNLVSEQATENYASSLMEMAPSGVPTCRELDQTIREMKEMIDQQFEEQGKEVEKTVGELTWQQFNKALCVHFGAIDGCDPNSNLSKLRQDLKSVLGKKRRDGKTTPLQPLTTMQRIHIGRLTEKYGDDYQSMFMDTKLNAMQHSVATLEKLCKRHYTNQNKNPLILSG</sequence>
<evidence type="ECO:0000256" key="1">
    <source>
        <dbReference type="ARBA" id="ARBA00004604"/>
    </source>
</evidence>
<name>A0A834YS82_TETSI</name>
<evidence type="ECO:0000313" key="6">
    <source>
        <dbReference type="EMBL" id="KAF8394584.1"/>
    </source>
</evidence>
<dbReference type="OrthoDB" id="285729at2759"/>
<keyword evidence="4" id="KW-0539">Nucleus</keyword>
<feature type="compositionally biased region" description="Basic residues" evidence="5">
    <location>
        <begin position="1"/>
        <end position="15"/>
    </location>
</feature>
<evidence type="ECO:0000256" key="2">
    <source>
        <dbReference type="ARBA" id="ARBA00008479"/>
    </source>
</evidence>
<dbReference type="AlphaFoldDB" id="A0A834YS82"/>
<keyword evidence="7" id="KW-1185">Reference proteome</keyword>
<dbReference type="Pfam" id="PF09420">
    <property type="entry name" value="Nop16"/>
    <property type="match status" value="1"/>
</dbReference>
<dbReference type="Proteomes" id="UP000655225">
    <property type="component" value="Unassembled WGS sequence"/>
</dbReference>